<feature type="compositionally biased region" description="Low complexity" evidence="4">
    <location>
        <begin position="139"/>
        <end position="148"/>
    </location>
</feature>
<feature type="region of interest" description="Disordered" evidence="4">
    <location>
        <begin position="139"/>
        <end position="160"/>
    </location>
</feature>
<dbReference type="GO" id="GO:0031411">
    <property type="term" value="C:gas vesicle"/>
    <property type="evidence" value="ECO:0007669"/>
    <property type="project" value="UniProtKB-SubCell"/>
</dbReference>
<sequence length="270" mass="28942">MTENTALYVYALLPDRQGAADGVTGLDGRPLRLAEVPGTGVAALVHDATPAPYQGGDAEVRRWVAEQNEAVTTVWERVGTLLPMTFNVLVAEDTDAGRSAEQRLGEWVAEQHGDIAGQLRALAGRCELRVEVTLDRAAAATADGASSAPERTEAGDRSPGMRRLLAKQREQREKNTAGRLADTLHAGLRRRLLAVAEDLRDRGPAHRVPGETDVLSAALLVRNQDVDAVGAVLSEAQAGEPALRIRFLGPWPPYSFAEARPQRPTEPAVG</sequence>
<dbReference type="Proteomes" id="UP001231701">
    <property type="component" value="Chromosome"/>
</dbReference>
<evidence type="ECO:0000313" key="5">
    <source>
        <dbReference type="EMBL" id="WMC90403.1"/>
    </source>
</evidence>
<dbReference type="PANTHER" id="PTHR36852:SF1">
    <property type="entry name" value="PROTEIN GVPL 2"/>
    <property type="match status" value="1"/>
</dbReference>
<accession>A0AAX3ZUK5</accession>
<reference evidence="5" key="1">
    <citation type="submission" date="2023-03" db="EMBL/GenBank/DDBJ databases">
        <title>Borrelidin-producing and root-colonizing Streptomyces rochei is a potent biopesticide for soil-borne oomycete-caused plant diseases.</title>
        <authorList>
            <person name="Zhou D."/>
            <person name="Wang X."/>
            <person name="Navarro-Munoz J.C."/>
            <person name="Li W."/>
            <person name="Li J."/>
            <person name="Jiu M."/>
            <person name="Deng S."/>
            <person name="Ye Y."/>
            <person name="Daly P."/>
            <person name="Wei L."/>
        </authorList>
    </citation>
    <scope>NUCLEOTIDE SEQUENCE</scope>
    <source>
        <strain evidence="5">JK1</strain>
    </source>
</reference>
<evidence type="ECO:0000313" key="6">
    <source>
        <dbReference type="Proteomes" id="UP001231701"/>
    </source>
</evidence>
<comment type="similarity">
    <text evidence="3">Belongs to the gas vesicle GvpF/GvpL family.</text>
</comment>
<dbReference type="PANTHER" id="PTHR36852">
    <property type="entry name" value="PROTEIN GVPL 2"/>
    <property type="match status" value="1"/>
</dbReference>
<organism evidence="5 6">
    <name type="scientific">Streptomyces rochei</name>
    <name type="common">Streptomyces parvullus</name>
    <dbReference type="NCBI Taxonomy" id="1928"/>
    <lineage>
        <taxon>Bacteria</taxon>
        <taxon>Bacillati</taxon>
        <taxon>Actinomycetota</taxon>
        <taxon>Actinomycetes</taxon>
        <taxon>Kitasatosporales</taxon>
        <taxon>Streptomycetaceae</taxon>
        <taxon>Streptomyces</taxon>
        <taxon>Streptomyces rochei group</taxon>
    </lineage>
</organism>
<evidence type="ECO:0000256" key="3">
    <source>
        <dbReference type="ARBA" id="ARBA00035643"/>
    </source>
</evidence>
<dbReference type="GeneID" id="90947235"/>
<dbReference type="Pfam" id="PF06386">
    <property type="entry name" value="GvpL_GvpF"/>
    <property type="match status" value="1"/>
</dbReference>
<dbReference type="GO" id="GO:0031412">
    <property type="term" value="P:gas vesicle organization"/>
    <property type="evidence" value="ECO:0007669"/>
    <property type="project" value="InterPro"/>
</dbReference>
<dbReference type="RefSeq" id="WP_306693494.1">
    <property type="nucleotide sequence ID" value="NZ_CP121271.1"/>
</dbReference>
<evidence type="ECO:0000256" key="2">
    <source>
        <dbReference type="ARBA" id="ARBA00035108"/>
    </source>
</evidence>
<keyword evidence="1" id="KW-0304">Gas vesicle</keyword>
<gene>
    <name evidence="5" type="ORF">P7W03_34385</name>
</gene>
<dbReference type="AlphaFoldDB" id="A0AAX3ZUK5"/>
<proteinExistence type="inferred from homology"/>
<protein>
    <submittedName>
        <fullName evidence="5">GvpL/GvpF family gas vesicle protein</fullName>
    </submittedName>
</protein>
<dbReference type="EMBL" id="CP121271">
    <property type="protein sequence ID" value="WMC90403.1"/>
    <property type="molecule type" value="Genomic_DNA"/>
</dbReference>
<comment type="subcellular location">
    <subcellularLocation>
        <location evidence="2">Gas vesicle</location>
    </subcellularLocation>
</comment>
<evidence type="ECO:0000256" key="1">
    <source>
        <dbReference type="ARBA" id="ARBA00022987"/>
    </source>
</evidence>
<dbReference type="InterPro" id="IPR009430">
    <property type="entry name" value="GvpL/GvpF"/>
</dbReference>
<name>A0AAX3ZUK5_STRRO</name>
<evidence type="ECO:0000256" key="4">
    <source>
        <dbReference type="SAM" id="MobiDB-lite"/>
    </source>
</evidence>